<name>A0ACB8QSH9_9AGAM</name>
<gene>
    <name evidence="1" type="ORF">K488DRAFT_68861</name>
</gene>
<comment type="caution">
    <text evidence="1">The sequence shown here is derived from an EMBL/GenBank/DDBJ whole genome shotgun (WGS) entry which is preliminary data.</text>
</comment>
<proteinExistence type="predicted"/>
<accession>A0ACB8QSH9</accession>
<evidence type="ECO:0000313" key="1">
    <source>
        <dbReference type="EMBL" id="KAI0034789.1"/>
    </source>
</evidence>
<dbReference type="EMBL" id="MU273494">
    <property type="protein sequence ID" value="KAI0034789.1"/>
    <property type="molecule type" value="Genomic_DNA"/>
</dbReference>
<dbReference type="Proteomes" id="UP000814128">
    <property type="component" value="Unassembled WGS sequence"/>
</dbReference>
<evidence type="ECO:0000313" key="2">
    <source>
        <dbReference type="Proteomes" id="UP000814128"/>
    </source>
</evidence>
<keyword evidence="2" id="KW-1185">Reference proteome</keyword>
<reference evidence="1" key="1">
    <citation type="submission" date="2021-02" db="EMBL/GenBank/DDBJ databases">
        <authorList>
            <consortium name="DOE Joint Genome Institute"/>
            <person name="Ahrendt S."/>
            <person name="Looney B.P."/>
            <person name="Miyauchi S."/>
            <person name="Morin E."/>
            <person name="Drula E."/>
            <person name="Courty P.E."/>
            <person name="Chicoki N."/>
            <person name="Fauchery L."/>
            <person name="Kohler A."/>
            <person name="Kuo A."/>
            <person name="Labutti K."/>
            <person name="Pangilinan J."/>
            <person name="Lipzen A."/>
            <person name="Riley R."/>
            <person name="Andreopoulos W."/>
            <person name="He G."/>
            <person name="Johnson J."/>
            <person name="Barry K.W."/>
            <person name="Grigoriev I.V."/>
            <person name="Nagy L."/>
            <person name="Hibbett D."/>
            <person name="Henrissat B."/>
            <person name="Matheny P.B."/>
            <person name="Labbe J."/>
            <person name="Martin F."/>
        </authorList>
    </citation>
    <scope>NUCLEOTIDE SEQUENCE</scope>
    <source>
        <strain evidence="1">EC-137</strain>
    </source>
</reference>
<sequence length="206" mass="22198">MTSPARMLGPTAVSHAAVAFATCPNPNFCIYPRPPLPVRAFDGGAALAHFGTLTRCLMYTLGIVHTTTRTDIPRLLGDGERTDTNMLPSRMAGTAPTRLADSFFVLPISPSMHALARFDPSKVPVVPLPSQSMMDPSVARMIDGGVCSQLTSSRGCRSTSGRMQIPTDEARLRSLALRFLLDMPRSLTSYEDGSFGGLSTGIMMRY</sequence>
<organism evidence="1 2">
    <name type="scientific">Vararia minispora EC-137</name>
    <dbReference type="NCBI Taxonomy" id="1314806"/>
    <lineage>
        <taxon>Eukaryota</taxon>
        <taxon>Fungi</taxon>
        <taxon>Dikarya</taxon>
        <taxon>Basidiomycota</taxon>
        <taxon>Agaricomycotina</taxon>
        <taxon>Agaricomycetes</taxon>
        <taxon>Russulales</taxon>
        <taxon>Lachnocladiaceae</taxon>
        <taxon>Vararia</taxon>
    </lineage>
</organism>
<reference evidence="1" key="2">
    <citation type="journal article" date="2022" name="New Phytol.">
        <title>Evolutionary transition to the ectomycorrhizal habit in the genomes of a hyperdiverse lineage of mushroom-forming fungi.</title>
        <authorList>
            <person name="Looney B."/>
            <person name="Miyauchi S."/>
            <person name="Morin E."/>
            <person name="Drula E."/>
            <person name="Courty P.E."/>
            <person name="Kohler A."/>
            <person name="Kuo A."/>
            <person name="LaButti K."/>
            <person name="Pangilinan J."/>
            <person name="Lipzen A."/>
            <person name="Riley R."/>
            <person name="Andreopoulos W."/>
            <person name="He G."/>
            <person name="Johnson J."/>
            <person name="Nolan M."/>
            <person name="Tritt A."/>
            <person name="Barry K.W."/>
            <person name="Grigoriev I.V."/>
            <person name="Nagy L.G."/>
            <person name="Hibbett D."/>
            <person name="Henrissat B."/>
            <person name="Matheny P.B."/>
            <person name="Labbe J."/>
            <person name="Martin F.M."/>
        </authorList>
    </citation>
    <scope>NUCLEOTIDE SEQUENCE</scope>
    <source>
        <strain evidence="1">EC-137</strain>
    </source>
</reference>
<protein>
    <submittedName>
        <fullName evidence="1">Uncharacterized protein</fullName>
    </submittedName>
</protein>